<evidence type="ECO:0000256" key="2">
    <source>
        <dbReference type="ARBA" id="ARBA00023315"/>
    </source>
</evidence>
<dbReference type="PROSITE" id="PS51186">
    <property type="entry name" value="GNAT"/>
    <property type="match status" value="1"/>
</dbReference>
<dbReference type="GeneID" id="37028722"/>
<accession>A0A316UMU2</accession>
<feature type="domain" description="N-acetyltransferase" evidence="4">
    <location>
        <begin position="2"/>
        <end position="176"/>
    </location>
</feature>
<dbReference type="GO" id="GO:0004596">
    <property type="term" value="F:protein-N-terminal amino-acid acetyltransferase activity"/>
    <property type="evidence" value="ECO:0007669"/>
    <property type="project" value="TreeGrafter"/>
</dbReference>
<dbReference type="PANTHER" id="PTHR45910">
    <property type="entry name" value="N-ALPHA-ACETYLTRANSFERASE 20"/>
    <property type="match status" value="1"/>
</dbReference>
<evidence type="ECO:0000256" key="3">
    <source>
        <dbReference type="SAM" id="MobiDB-lite"/>
    </source>
</evidence>
<evidence type="ECO:0000313" key="5">
    <source>
        <dbReference type="EMBL" id="PWN25681.1"/>
    </source>
</evidence>
<sequence length="211" mass="23555">MSRLRPFRSTDLFAFNAVNLDHFTETYSCSYYLNYLALWPELCFLAETPHAAQLSSSSTSTSTSTPTPTPTAYLIGKAEGTRKELHGHVTAITVSPHYRRLGLAKSLMSLLESASSSLYSAWFVDLFVRPSNALAVGLYEALEYGVYRRVREYYAGGGGKGGAEDEDGFDMRKALPRDTKRETIRPSEKGIKTFVDVHATIFEPTYRLSPR</sequence>
<dbReference type="Pfam" id="PF00583">
    <property type="entry name" value="Acetyltransf_1"/>
    <property type="match status" value="1"/>
</dbReference>
<name>A0A316UMU2_9BASI</name>
<dbReference type="OrthoDB" id="10264728at2759"/>
<proteinExistence type="predicted"/>
<evidence type="ECO:0000259" key="4">
    <source>
        <dbReference type="PROSITE" id="PS51186"/>
    </source>
</evidence>
<keyword evidence="6" id="KW-1185">Reference proteome</keyword>
<dbReference type="AlphaFoldDB" id="A0A316UMU2"/>
<dbReference type="GO" id="GO:0031416">
    <property type="term" value="C:NatB complex"/>
    <property type="evidence" value="ECO:0007669"/>
    <property type="project" value="TreeGrafter"/>
</dbReference>
<dbReference type="Proteomes" id="UP000245884">
    <property type="component" value="Unassembled WGS sequence"/>
</dbReference>
<dbReference type="EMBL" id="KZ819675">
    <property type="protein sequence ID" value="PWN25681.1"/>
    <property type="molecule type" value="Genomic_DNA"/>
</dbReference>
<gene>
    <name evidence="5" type="ORF">BDZ90DRAFT_234112</name>
</gene>
<dbReference type="PANTHER" id="PTHR45910:SF1">
    <property type="entry name" value="N-ALPHA-ACETYLTRANSFERASE 20"/>
    <property type="match status" value="1"/>
</dbReference>
<keyword evidence="2 5" id="KW-0012">Acyltransferase</keyword>
<evidence type="ECO:0000256" key="1">
    <source>
        <dbReference type="ARBA" id="ARBA00022679"/>
    </source>
</evidence>
<dbReference type="STRING" id="1569628.A0A316UMU2"/>
<dbReference type="Gene3D" id="3.40.630.30">
    <property type="match status" value="1"/>
</dbReference>
<dbReference type="InterPro" id="IPR000182">
    <property type="entry name" value="GNAT_dom"/>
</dbReference>
<feature type="region of interest" description="Disordered" evidence="3">
    <location>
        <begin position="158"/>
        <end position="179"/>
    </location>
</feature>
<protein>
    <submittedName>
        <fullName evidence="5">Acyl-CoA N-acyltransferase</fullName>
    </submittedName>
</protein>
<dbReference type="SUPFAM" id="SSF55729">
    <property type="entry name" value="Acyl-CoA N-acyltransferases (Nat)"/>
    <property type="match status" value="1"/>
</dbReference>
<reference evidence="5 6" key="1">
    <citation type="journal article" date="2018" name="Mol. Biol. Evol.">
        <title>Broad Genomic Sampling Reveals a Smut Pathogenic Ancestry of the Fungal Clade Ustilaginomycotina.</title>
        <authorList>
            <person name="Kijpornyongpan T."/>
            <person name="Mondo S.J."/>
            <person name="Barry K."/>
            <person name="Sandor L."/>
            <person name="Lee J."/>
            <person name="Lipzen A."/>
            <person name="Pangilinan J."/>
            <person name="LaButti K."/>
            <person name="Hainaut M."/>
            <person name="Henrissat B."/>
            <person name="Grigoriev I.V."/>
            <person name="Spatafora J.W."/>
            <person name="Aime M.C."/>
        </authorList>
    </citation>
    <scope>NUCLEOTIDE SEQUENCE [LARGE SCALE GENOMIC DNA]</scope>
    <source>
        <strain evidence="5 6">MCA 5214</strain>
    </source>
</reference>
<feature type="compositionally biased region" description="Basic and acidic residues" evidence="3">
    <location>
        <begin position="169"/>
        <end position="179"/>
    </location>
</feature>
<dbReference type="InterPro" id="IPR016181">
    <property type="entry name" value="Acyl_CoA_acyltransferase"/>
</dbReference>
<keyword evidence="1 5" id="KW-0808">Transferase</keyword>
<organism evidence="5 6">
    <name type="scientific">Jaminaea rosea</name>
    <dbReference type="NCBI Taxonomy" id="1569628"/>
    <lineage>
        <taxon>Eukaryota</taxon>
        <taxon>Fungi</taxon>
        <taxon>Dikarya</taxon>
        <taxon>Basidiomycota</taxon>
        <taxon>Ustilaginomycotina</taxon>
        <taxon>Exobasidiomycetes</taxon>
        <taxon>Microstromatales</taxon>
        <taxon>Microstromatales incertae sedis</taxon>
        <taxon>Jaminaea</taxon>
    </lineage>
</organism>
<dbReference type="RefSeq" id="XP_025360293.1">
    <property type="nucleotide sequence ID" value="XM_025506899.1"/>
</dbReference>
<evidence type="ECO:0000313" key="6">
    <source>
        <dbReference type="Proteomes" id="UP000245884"/>
    </source>
</evidence>
<dbReference type="InterPro" id="IPR051646">
    <property type="entry name" value="NatB_acetyltransferase_subunit"/>
</dbReference>